<comment type="caution">
    <text evidence="3">The sequence shown here is derived from an EMBL/GenBank/DDBJ whole genome shotgun (WGS) entry which is preliminary data.</text>
</comment>
<feature type="region of interest" description="Disordered" evidence="1">
    <location>
        <begin position="116"/>
        <end position="249"/>
    </location>
</feature>
<dbReference type="Proteomes" id="UP001174934">
    <property type="component" value="Unassembled WGS sequence"/>
</dbReference>
<keyword evidence="2" id="KW-0472">Membrane</keyword>
<evidence type="ECO:0000256" key="2">
    <source>
        <dbReference type="SAM" id="Phobius"/>
    </source>
</evidence>
<name>A0AA39WUD7_9PEZI</name>
<protein>
    <submittedName>
        <fullName evidence="3">Uncharacterized protein</fullName>
    </submittedName>
</protein>
<dbReference type="AlphaFoldDB" id="A0AA39WUD7"/>
<feature type="region of interest" description="Disordered" evidence="1">
    <location>
        <begin position="1"/>
        <end position="78"/>
    </location>
</feature>
<gene>
    <name evidence="3" type="ORF">B0T17DRAFT_618166</name>
</gene>
<feature type="compositionally biased region" description="Low complexity" evidence="1">
    <location>
        <begin position="184"/>
        <end position="194"/>
    </location>
</feature>
<organism evidence="3 4">
    <name type="scientific">Bombardia bombarda</name>
    <dbReference type="NCBI Taxonomy" id="252184"/>
    <lineage>
        <taxon>Eukaryota</taxon>
        <taxon>Fungi</taxon>
        <taxon>Dikarya</taxon>
        <taxon>Ascomycota</taxon>
        <taxon>Pezizomycotina</taxon>
        <taxon>Sordariomycetes</taxon>
        <taxon>Sordariomycetidae</taxon>
        <taxon>Sordariales</taxon>
        <taxon>Lasiosphaeriaceae</taxon>
        <taxon>Bombardia</taxon>
    </lineage>
</organism>
<dbReference type="EMBL" id="JAULSR010000004">
    <property type="protein sequence ID" value="KAK0621759.1"/>
    <property type="molecule type" value="Genomic_DNA"/>
</dbReference>
<evidence type="ECO:0000313" key="3">
    <source>
        <dbReference type="EMBL" id="KAK0621759.1"/>
    </source>
</evidence>
<evidence type="ECO:0000313" key="4">
    <source>
        <dbReference type="Proteomes" id="UP001174934"/>
    </source>
</evidence>
<keyword evidence="2" id="KW-1133">Transmembrane helix</keyword>
<evidence type="ECO:0000256" key="1">
    <source>
        <dbReference type="SAM" id="MobiDB-lite"/>
    </source>
</evidence>
<sequence>MDADTSSTSTSSISRGSSSGGSKSGASGSATSSSGTSSSGTSSSSSSIDTSTITAAPSISTSSPASSETAILPKNNNSSIGVGAKVGISLGAIFGAFLILGALSALWLVYRRKKGENGQRSADMGATAAGNNGPDGEFKPPALPEMPNSPATPDTPAFGELSNEHTARPWSMRSELPSHQGATSPSLSQISPQLPFVPPPTVDEEDPYYQAQPQPPKRVSSYPGQPQYRPYRASTQYDAMSPSSFELPG</sequence>
<proteinExistence type="predicted"/>
<feature type="compositionally biased region" description="Polar residues" evidence="1">
    <location>
        <begin position="233"/>
        <end position="249"/>
    </location>
</feature>
<feature type="compositionally biased region" description="Low complexity" evidence="1">
    <location>
        <begin position="1"/>
        <end position="17"/>
    </location>
</feature>
<accession>A0AA39WUD7</accession>
<keyword evidence="4" id="KW-1185">Reference proteome</keyword>
<reference evidence="3" key="1">
    <citation type="submission" date="2023-06" db="EMBL/GenBank/DDBJ databases">
        <title>Genome-scale phylogeny and comparative genomics of the fungal order Sordariales.</title>
        <authorList>
            <consortium name="Lawrence Berkeley National Laboratory"/>
            <person name="Hensen N."/>
            <person name="Bonometti L."/>
            <person name="Westerberg I."/>
            <person name="Brannstrom I.O."/>
            <person name="Guillou S."/>
            <person name="Cros-Aarteil S."/>
            <person name="Calhoun S."/>
            <person name="Haridas S."/>
            <person name="Kuo A."/>
            <person name="Mondo S."/>
            <person name="Pangilinan J."/>
            <person name="Riley R."/>
            <person name="LaButti K."/>
            <person name="Andreopoulos B."/>
            <person name="Lipzen A."/>
            <person name="Chen C."/>
            <person name="Yanf M."/>
            <person name="Daum C."/>
            <person name="Ng V."/>
            <person name="Clum A."/>
            <person name="Steindorff A."/>
            <person name="Ohm R."/>
            <person name="Martin F."/>
            <person name="Silar P."/>
            <person name="Natvig D."/>
            <person name="Lalanne C."/>
            <person name="Gautier V."/>
            <person name="Ament-velasquez S.L."/>
            <person name="Kruys A."/>
            <person name="Hutchinson M.I."/>
            <person name="Powell A.J."/>
            <person name="Barry K."/>
            <person name="Miller A.N."/>
            <person name="Grigoriev I.V."/>
            <person name="Debuchy R."/>
            <person name="Gladieux P."/>
            <person name="Thoren M.H."/>
            <person name="Johannesson H."/>
        </authorList>
    </citation>
    <scope>NUCLEOTIDE SEQUENCE</scope>
    <source>
        <strain evidence="3">SMH3391-2</strain>
    </source>
</reference>
<keyword evidence="2" id="KW-0812">Transmembrane</keyword>
<feature type="transmembrane region" description="Helical" evidence="2">
    <location>
        <begin position="86"/>
        <end position="110"/>
    </location>
</feature>
<feature type="compositionally biased region" description="Low complexity" evidence="1">
    <location>
        <begin position="24"/>
        <end position="71"/>
    </location>
</feature>